<dbReference type="GO" id="GO:0008233">
    <property type="term" value="F:peptidase activity"/>
    <property type="evidence" value="ECO:0007669"/>
    <property type="project" value="UniProtKB-KW"/>
</dbReference>
<dbReference type="InterPro" id="IPR038366">
    <property type="entry name" value="Znf_CppX_C4_sf"/>
</dbReference>
<dbReference type="PANTHER" id="PTHR48102:SF7">
    <property type="entry name" value="ATP-DEPENDENT CLP PROTEASE ATP-BINDING SUBUNIT CLPX-LIKE, MITOCHONDRIAL"/>
    <property type="match status" value="1"/>
</dbReference>
<dbReference type="SMART" id="SM00994">
    <property type="entry name" value="zf-C4_ClpX"/>
    <property type="match status" value="1"/>
</dbReference>
<sequence length="424" mass="47902">MANFNNITGEVYCSFCRRSNREVQKIIAGFENSCICNQCVYVCQHLLKEYNIGLTSRKDNNEIIAENSNDDSYSFNRNLNLDPQSIKKVLDKYVISQHEAKKIISVAICNHYRNVFELNFKGQYSKNNILLIGPTGSGKTLFAQVLARYLKVPFVIVDATTLTQAGYVGEDVENMLVRLLEMADGDIKKAQNGIVFIDEIDKIAKKSSSSTSTRDVSGEGVQQALLKLIEGSECLVPKKLGKKYSDQEYVNFLTKNVLFICSGAFVGLENIINSNNNSSKLGFLNNRFNSSLLKKNVDNNSITKKVYPKDLISFGLIPEFVGRLPVISVFSYLNESDLLKILTKVDNSLLDQYVNLFKSYGMTVVFNVKSLNIIIRECLRVKIGARGLKSFMEKITCNLLYYRKNLLKKTVVIDSKFILKNLKY</sequence>
<evidence type="ECO:0000256" key="3">
    <source>
        <dbReference type="ARBA" id="ARBA00022833"/>
    </source>
</evidence>
<dbReference type="GO" id="GO:0051082">
    <property type="term" value="F:unfolded protein binding"/>
    <property type="evidence" value="ECO:0007669"/>
    <property type="project" value="UniProtKB-UniRule"/>
</dbReference>
<dbReference type="Proteomes" id="UP000594451">
    <property type="component" value="Chromosome"/>
</dbReference>
<dbReference type="Gene3D" id="6.20.220.10">
    <property type="entry name" value="ClpX chaperone, C4-type zinc finger domain"/>
    <property type="match status" value="1"/>
</dbReference>
<evidence type="ECO:0000256" key="4">
    <source>
        <dbReference type="ARBA" id="ARBA00022840"/>
    </source>
</evidence>
<dbReference type="InterPro" id="IPR019489">
    <property type="entry name" value="Clp_ATPase_C"/>
</dbReference>
<dbReference type="Gene3D" id="3.40.50.300">
    <property type="entry name" value="P-loop containing nucleotide triphosphate hydrolases"/>
    <property type="match status" value="1"/>
</dbReference>
<dbReference type="InterPro" id="IPR027417">
    <property type="entry name" value="P-loop_NTPase"/>
</dbReference>
<name>A0A7T0FXU6_9BACT</name>
<comment type="similarity">
    <text evidence="6">Belongs to the ClpX chaperone family.</text>
</comment>
<feature type="binding site" evidence="6">
    <location>
        <position position="39"/>
    </location>
    <ligand>
        <name>Zn(2+)</name>
        <dbReference type="ChEBI" id="CHEBI:29105"/>
    </ligand>
</feature>
<dbReference type="AlphaFoldDB" id="A0A7T0FXU6"/>
<dbReference type="InterPro" id="IPR025943">
    <property type="entry name" value="Sigma_54_int_dom_ATP-bd_2"/>
</dbReference>
<keyword evidence="8" id="KW-0378">Hydrolase</keyword>
<dbReference type="SUPFAM" id="SSF52540">
    <property type="entry name" value="P-loop containing nucleoside triphosphate hydrolases"/>
    <property type="match status" value="1"/>
</dbReference>
<feature type="domain" description="ClpX-type ZB" evidence="7">
    <location>
        <begin position="1"/>
        <end position="55"/>
    </location>
</feature>
<proteinExistence type="inferred from homology"/>
<dbReference type="InterPro" id="IPR003959">
    <property type="entry name" value="ATPase_AAA_core"/>
</dbReference>
<dbReference type="NCBIfam" id="NF003745">
    <property type="entry name" value="PRK05342.1"/>
    <property type="match status" value="1"/>
</dbReference>
<keyword evidence="8" id="KW-0645">Protease</keyword>
<dbReference type="PROSITE" id="PS51902">
    <property type="entry name" value="CLPX_ZB"/>
    <property type="match status" value="1"/>
</dbReference>
<keyword evidence="2" id="KW-0547">Nucleotide-binding</keyword>
<keyword evidence="4 8" id="KW-0067">ATP-binding</keyword>
<organism evidence="8 9">
    <name type="scientific">Candidatus Pinguicoccus supinus</name>
    <dbReference type="NCBI Taxonomy" id="2529394"/>
    <lineage>
        <taxon>Bacteria</taxon>
        <taxon>Pseudomonadati</taxon>
        <taxon>Verrucomicrobiota</taxon>
        <taxon>Candidatus Pinguicoccus</taxon>
    </lineage>
</organism>
<evidence type="ECO:0000256" key="5">
    <source>
        <dbReference type="ARBA" id="ARBA00023186"/>
    </source>
</evidence>
<dbReference type="NCBIfam" id="TIGR00382">
    <property type="entry name" value="clpX"/>
    <property type="match status" value="1"/>
</dbReference>
<dbReference type="KEGG" id="psup:E5P55_00115"/>
<dbReference type="GO" id="GO:0051301">
    <property type="term" value="P:cell division"/>
    <property type="evidence" value="ECO:0007669"/>
    <property type="project" value="TreeGrafter"/>
</dbReference>
<keyword evidence="9" id="KW-1185">Reference proteome</keyword>
<dbReference type="GO" id="GO:0009376">
    <property type="term" value="C:HslUV protease complex"/>
    <property type="evidence" value="ECO:0007669"/>
    <property type="project" value="TreeGrafter"/>
</dbReference>
<dbReference type="GO" id="GO:0046983">
    <property type="term" value="F:protein dimerization activity"/>
    <property type="evidence" value="ECO:0007669"/>
    <property type="project" value="UniProtKB-UniRule"/>
</dbReference>
<evidence type="ECO:0000256" key="1">
    <source>
        <dbReference type="ARBA" id="ARBA00022723"/>
    </source>
</evidence>
<dbReference type="SMART" id="SM01086">
    <property type="entry name" value="ClpB_D2-small"/>
    <property type="match status" value="1"/>
</dbReference>
<dbReference type="Gene3D" id="1.10.8.60">
    <property type="match status" value="1"/>
</dbReference>
<dbReference type="Pfam" id="PF07724">
    <property type="entry name" value="AAA_2"/>
    <property type="match status" value="1"/>
</dbReference>
<reference evidence="8 9" key="1">
    <citation type="journal article" date="2020" name="Sci. Rep.">
        <title>Morphology, ultrastructure, genomics, and phylogeny of Euplotes vanleeuwenhoeki sp. nov. and its ultra-reduced endosymbiont Candidatus Pinguicoccus supinus sp. nov.</title>
        <authorList>
            <person name="Serra V."/>
            <person name="Gammuto L."/>
            <person name="Nitla V."/>
            <person name="Castelli M."/>
            <person name="Lanzoni O."/>
            <person name="Sassera D."/>
            <person name="Bandi C."/>
            <person name="Sandeep B.V."/>
            <person name="Verni F."/>
            <person name="Modeo L."/>
            <person name="Petroni G."/>
        </authorList>
    </citation>
    <scope>NUCLEOTIDE SEQUENCE [LARGE SCALE GENOMIC DNA]</scope>
    <source>
        <strain evidence="8 9">KKR18_Esm</strain>
    </source>
</reference>
<evidence type="ECO:0000256" key="2">
    <source>
        <dbReference type="ARBA" id="ARBA00022741"/>
    </source>
</evidence>
<evidence type="ECO:0000256" key="6">
    <source>
        <dbReference type="PROSITE-ProRule" id="PRU01250"/>
    </source>
</evidence>
<dbReference type="InterPro" id="IPR004487">
    <property type="entry name" value="Clp_protease_ATP-bd_su_ClpX"/>
</dbReference>
<gene>
    <name evidence="8" type="primary">clpX</name>
    <name evidence="8" type="ORF">E5P55_00115</name>
</gene>
<evidence type="ECO:0000259" key="7">
    <source>
        <dbReference type="PROSITE" id="PS51902"/>
    </source>
</evidence>
<dbReference type="PROSITE" id="PS00676">
    <property type="entry name" value="SIGMA54_INTERACT_2"/>
    <property type="match status" value="1"/>
</dbReference>
<feature type="binding site" evidence="6">
    <location>
        <position position="13"/>
    </location>
    <ligand>
        <name>Zn(2+)</name>
        <dbReference type="ChEBI" id="CHEBI:29105"/>
    </ligand>
</feature>
<dbReference type="Pfam" id="PF06689">
    <property type="entry name" value="zf-C4_ClpX"/>
    <property type="match status" value="1"/>
</dbReference>
<protein>
    <submittedName>
        <fullName evidence="8">ATP-dependent Clp protease ATP-binding subunit ClpX</fullName>
    </submittedName>
</protein>
<dbReference type="InterPro" id="IPR059188">
    <property type="entry name" value="Znf_CLPX-like"/>
</dbReference>
<dbReference type="PANTHER" id="PTHR48102">
    <property type="entry name" value="ATP-DEPENDENT CLP PROTEASE ATP-BINDING SUBUNIT CLPX-LIKE, MITOCHONDRIAL-RELATED"/>
    <property type="match status" value="1"/>
</dbReference>
<feature type="binding site" evidence="6">
    <location>
        <position position="16"/>
    </location>
    <ligand>
        <name>Zn(2+)</name>
        <dbReference type="ChEBI" id="CHEBI:29105"/>
    </ligand>
</feature>
<dbReference type="GO" id="GO:0008270">
    <property type="term" value="F:zinc ion binding"/>
    <property type="evidence" value="ECO:0007669"/>
    <property type="project" value="UniProtKB-UniRule"/>
</dbReference>
<evidence type="ECO:0000313" key="9">
    <source>
        <dbReference type="Proteomes" id="UP000594451"/>
    </source>
</evidence>
<dbReference type="SUPFAM" id="SSF57716">
    <property type="entry name" value="Glucocorticoid receptor-like (DNA-binding domain)"/>
    <property type="match status" value="1"/>
</dbReference>
<dbReference type="SMART" id="SM00382">
    <property type="entry name" value="AAA"/>
    <property type="match status" value="1"/>
</dbReference>
<keyword evidence="3 6" id="KW-0862">Zinc</keyword>
<accession>A0A7T0FXU6</accession>
<dbReference type="GO" id="GO:0140662">
    <property type="term" value="F:ATP-dependent protein folding chaperone"/>
    <property type="evidence" value="ECO:0007669"/>
    <property type="project" value="InterPro"/>
</dbReference>
<dbReference type="GO" id="GO:0016887">
    <property type="term" value="F:ATP hydrolysis activity"/>
    <property type="evidence" value="ECO:0007669"/>
    <property type="project" value="InterPro"/>
</dbReference>
<dbReference type="EMBL" id="CP039370">
    <property type="protein sequence ID" value="QPJ58404.1"/>
    <property type="molecule type" value="Genomic_DNA"/>
</dbReference>
<keyword evidence="1 6" id="KW-0479">Metal-binding</keyword>
<dbReference type="GO" id="GO:0051603">
    <property type="term" value="P:proteolysis involved in protein catabolic process"/>
    <property type="evidence" value="ECO:0007669"/>
    <property type="project" value="TreeGrafter"/>
</dbReference>
<dbReference type="InterPro" id="IPR003593">
    <property type="entry name" value="AAA+_ATPase"/>
</dbReference>
<keyword evidence="5 6" id="KW-0143">Chaperone</keyword>
<dbReference type="InterPro" id="IPR050052">
    <property type="entry name" value="ATP-dep_Clp_protease_ClpX"/>
</dbReference>
<dbReference type="InterPro" id="IPR010603">
    <property type="entry name" value="Znf_CppX_C4"/>
</dbReference>
<feature type="binding site" evidence="6">
    <location>
        <position position="36"/>
    </location>
    <ligand>
        <name>Zn(2+)</name>
        <dbReference type="ChEBI" id="CHEBI:29105"/>
    </ligand>
</feature>
<evidence type="ECO:0000313" key="8">
    <source>
        <dbReference type="EMBL" id="QPJ58404.1"/>
    </source>
</evidence>
<dbReference type="GO" id="GO:0005524">
    <property type="term" value="F:ATP binding"/>
    <property type="evidence" value="ECO:0007669"/>
    <property type="project" value="UniProtKB-KW"/>
</dbReference>